<dbReference type="GO" id="GO:0006623">
    <property type="term" value="P:protein targeting to vacuole"/>
    <property type="evidence" value="ECO:0007669"/>
    <property type="project" value="EnsemblFungi"/>
</dbReference>
<dbReference type="GO" id="GO:0005095">
    <property type="term" value="F:GTPase inhibitor activity"/>
    <property type="evidence" value="ECO:0007669"/>
    <property type="project" value="EnsemblFungi"/>
</dbReference>
<dbReference type="KEGG" id="kaf:KAFR_0B03790"/>
<dbReference type="InParanoid" id="H2AQM5"/>
<accession>H2AQM5</accession>
<dbReference type="GO" id="GO:0006897">
    <property type="term" value="P:endocytosis"/>
    <property type="evidence" value="ECO:0007669"/>
    <property type="project" value="EnsemblFungi"/>
</dbReference>
<evidence type="ECO:0000313" key="2">
    <source>
        <dbReference type="Proteomes" id="UP000005220"/>
    </source>
</evidence>
<dbReference type="eggNOG" id="ENOG502R4NW">
    <property type="taxonomic scope" value="Eukaryota"/>
</dbReference>
<dbReference type="EMBL" id="HE650822">
    <property type="protein sequence ID" value="CCF56675.1"/>
    <property type="molecule type" value="Genomic_DNA"/>
</dbReference>
<proteinExistence type="predicted"/>
<name>H2AQM5_KAZAF</name>
<dbReference type="AlphaFoldDB" id="H2AQM5"/>
<protein>
    <recommendedName>
        <fullName evidence="3">F-box domain-containing protein</fullName>
    </recommendedName>
</protein>
<evidence type="ECO:0008006" key="3">
    <source>
        <dbReference type="Google" id="ProtNLM"/>
    </source>
</evidence>
<dbReference type="Proteomes" id="UP000005220">
    <property type="component" value="Chromosome 2"/>
</dbReference>
<dbReference type="HOGENOM" id="CLU_446963_0_0_1"/>
<organism evidence="1 2">
    <name type="scientific">Kazachstania africana (strain ATCC 22294 / BCRC 22015 / CBS 2517 / CECT 1963 / NBRC 1671 / NRRL Y-8276)</name>
    <name type="common">Yeast</name>
    <name type="synonym">Kluyveromyces africanus</name>
    <dbReference type="NCBI Taxonomy" id="1071382"/>
    <lineage>
        <taxon>Eukaryota</taxon>
        <taxon>Fungi</taxon>
        <taxon>Dikarya</taxon>
        <taxon>Ascomycota</taxon>
        <taxon>Saccharomycotina</taxon>
        <taxon>Saccharomycetes</taxon>
        <taxon>Saccharomycetales</taxon>
        <taxon>Saccharomycetaceae</taxon>
        <taxon>Kazachstania</taxon>
    </lineage>
</organism>
<evidence type="ECO:0000313" key="1">
    <source>
        <dbReference type="EMBL" id="CCF56675.1"/>
    </source>
</evidence>
<sequence>MKAKYSTTFWTNVSSFLNQNDLLNLAQTSKFFKEEISKPRLYHTIHIKENPIMRSEVRHLDSGITYVTGYRGIVKTNNQNDIFLYDKIERLLENSSCLDLIKRLTIESGLFQDENSGLQLLTQLLDRLIRIGNIERLIIEDQKLFDIYYERMLHLDHLQEICLLNFEHLDRVASLKNLKKITFTFQSSDVTSIHIDEEQKKRLTAGLETLTLNMADSSSLYLTQFLDSQGFRFHNIRSLKFNHIHQLSDKKTSFQEVDIDHINSIFNFGQLTHLEMEVGCENNGCVCLDEFLMALSPTLRSLNSLGVRQNPSKKNHSHYSDEQWDLSICKFILSIPNVDSNLKCLSVRHRPPYNGIGEDTVEGNYIRRRRLFEEMLPHLQYLEKLIVPKMLQSVSAYEILVCDLLWNGCKCSHCNHFLPIIDEYMMNHQIRQRNRQKHEDMLPNNLFAYVGNALARRFPKDSGWDIELLDAAPAHYFWNFHGYEDIQHFKDYDCYFNAQFFQALTKCVAHFFDGYMSFVVQCLPSLKCALLSGIYYDVSGYYFKSIYD</sequence>
<keyword evidence="2" id="KW-1185">Reference proteome</keyword>
<reference evidence="1 2" key="1">
    <citation type="journal article" date="2011" name="Proc. Natl. Acad. Sci. U.S.A.">
        <title>Evolutionary erosion of yeast sex chromosomes by mating-type switching accidents.</title>
        <authorList>
            <person name="Gordon J.L."/>
            <person name="Armisen D."/>
            <person name="Proux-Wera E."/>
            <person name="Oheigeartaigh S.S."/>
            <person name="Byrne K.P."/>
            <person name="Wolfe K.H."/>
        </authorList>
    </citation>
    <scope>NUCLEOTIDE SEQUENCE [LARGE SCALE GENOMIC DNA]</scope>
    <source>
        <strain evidence="2">ATCC 22294 / BCRC 22015 / CBS 2517 / CECT 1963 / NBRC 1671 / NRRL Y-8276</strain>
    </source>
</reference>
<dbReference type="OrthoDB" id="3976101at2759"/>
<dbReference type="GeneID" id="13883135"/>
<gene>
    <name evidence="1" type="primary">KAFR0B03790</name>
    <name evidence="1" type="ORF">KAFR_0B03790</name>
</gene>
<dbReference type="FunCoup" id="H2AQM5">
    <property type="interactions" value="149"/>
</dbReference>
<dbReference type="RefSeq" id="XP_003955810.1">
    <property type="nucleotide sequence ID" value="XM_003955761.1"/>
</dbReference>
<dbReference type="STRING" id="1071382.H2AQM5"/>